<keyword evidence="3" id="KW-1185">Reference proteome</keyword>
<dbReference type="Proteomes" id="UP000018227">
    <property type="component" value="Unassembled WGS sequence"/>
</dbReference>
<protein>
    <recommendedName>
        <fullName evidence="1">HTH cro/C1-type domain-containing protein</fullName>
    </recommendedName>
</protein>
<dbReference type="EMBL" id="ACIL03000013">
    <property type="protein sequence ID" value="ESL03009.1"/>
    <property type="molecule type" value="Genomic_DNA"/>
</dbReference>
<dbReference type="OrthoDB" id="9807880at2"/>
<dbReference type="Pfam" id="PF13443">
    <property type="entry name" value="HTH_26"/>
    <property type="match status" value="1"/>
</dbReference>
<dbReference type="RefSeq" id="WP_023354751.1">
    <property type="nucleotide sequence ID" value="NZ_KI535368.1"/>
</dbReference>
<organism evidence="2 3">
    <name type="scientific">Catonella morbi ATCC 51271</name>
    <dbReference type="NCBI Taxonomy" id="592026"/>
    <lineage>
        <taxon>Bacteria</taxon>
        <taxon>Bacillati</taxon>
        <taxon>Bacillota</taxon>
        <taxon>Clostridia</taxon>
        <taxon>Lachnospirales</taxon>
        <taxon>Lachnospiraceae</taxon>
        <taxon>Catonella</taxon>
    </lineage>
</organism>
<evidence type="ECO:0000313" key="3">
    <source>
        <dbReference type="Proteomes" id="UP000018227"/>
    </source>
</evidence>
<dbReference type="eggNOG" id="COG3655">
    <property type="taxonomic scope" value="Bacteria"/>
</dbReference>
<sequence length="71" mass="8530">MITYDNLWKTMKEKGITQYRLMQYHDFSQCMFRRMKNNLPSSTYTLGRLCSVLNCRIEDIITFVPKDEAKL</sequence>
<proteinExistence type="predicted"/>
<name>V2XLE7_9FIRM</name>
<feature type="domain" description="HTH cro/C1-type" evidence="1">
    <location>
        <begin position="6"/>
        <end position="66"/>
    </location>
</feature>
<evidence type="ECO:0000259" key="1">
    <source>
        <dbReference type="Pfam" id="PF13443"/>
    </source>
</evidence>
<accession>V2XLE7</accession>
<gene>
    <name evidence="2" type="ORF">GCWU0000282_001882</name>
</gene>
<dbReference type="SUPFAM" id="SSF47413">
    <property type="entry name" value="lambda repressor-like DNA-binding domains"/>
    <property type="match status" value="1"/>
</dbReference>
<dbReference type="AlphaFoldDB" id="V2XLE7"/>
<comment type="caution">
    <text evidence="2">The sequence shown here is derived from an EMBL/GenBank/DDBJ whole genome shotgun (WGS) entry which is preliminary data.</text>
</comment>
<evidence type="ECO:0000313" key="2">
    <source>
        <dbReference type="EMBL" id="ESL03009.1"/>
    </source>
</evidence>
<dbReference type="GO" id="GO:0003677">
    <property type="term" value="F:DNA binding"/>
    <property type="evidence" value="ECO:0007669"/>
    <property type="project" value="InterPro"/>
</dbReference>
<dbReference type="HOGENOM" id="CLU_066192_31_1_9"/>
<reference evidence="2 3" key="1">
    <citation type="submission" date="2013-06" db="EMBL/GenBank/DDBJ databases">
        <authorList>
            <person name="Weinstock G."/>
            <person name="Sodergren E."/>
            <person name="Clifton S."/>
            <person name="Fulton L."/>
            <person name="Fulton B."/>
            <person name="Courtney L."/>
            <person name="Fronick C."/>
            <person name="Harrison M."/>
            <person name="Strong C."/>
            <person name="Farmer C."/>
            <person name="Delahaunty K."/>
            <person name="Markovic C."/>
            <person name="Hall O."/>
            <person name="Minx P."/>
            <person name="Tomlinson C."/>
            <person name="Mitreva M."/>
            <person name="Nelson J."/>
            <person name="Hou S."/>
            <person name="Wollam A."/>
            <person name="Pepin K.H."/>
            <person name="Johnson M."/>
            <person name="Bhonagiri V."/>
            <person name="Nash W.E."/>
            <person name="Warren W."/>
            <person name="Chinwalla A."/>
            <person name="Mardis E.R."/>
            <person name="Wilson R.K."/>
        </authorList>
    </citation>
    <scope>NUCLEOTIDE SEQUENCE [LARGE SCALE GENOMIC DNA]</scope>
    <source>
        <strain evidence="2 3">ATCC 51271</strain>
    </source>
</reference>
<dbReference type="InterPro" id="IPR001387">
    <property type="entry name" value="Cro/C1-type_HTH"/>
</dbReference>
<dbReference type="STRING" id="592026.GCWU0000282_001882"/>
<dbReference type="InterPro" id="IPR010982">
    <property type="entry name" value="Lambda_DNA-bd_dom_sf"/>
</dbReference>